<dbReference type="EMBL" id="BMIR01000004">
    <property type="protein sequence ID" value="GGE34777.1"/>
    <property type="molecule type" value="Genomic_DNA"/>
</dbReference>
<evidence type="ECO:0000313" key="2">
    <source>
        <dbReference type="Proteomes" id="UP000628775"/>
    </source>
</evidence>
<dbReference type="AlphaFoldDB" id="A0A8J2YGA8"/>
<gene>
    <name evidence="1" type="ORF">GCM10011391_11750</name>
</gene>
<name>A0A8J2YGA8_9BACL</name>
<dbReference type="RefSeq" id="WP_188690587.1">
    <property type="nucleotide sequence ID" value="NZ_BMIR01000004.1"/>
</dbReference>
<accession>A0A8J2YGA8</accession>
<keyword evidence="2" id="KW-1185">Reference proteome</keyword>
<reference evidence="1" key="2">
    <citation type="submission" date="2020-09" db="EMBL/GenBank/DDBJ databases">
        <authorList>
            <person name="Sun Q."/>
            <person name="Zhou Y."/>
        </authorList>
    </citation>
    <scope>NUCLEOTIDE SEQUENCE</scope>
    <source>
        <strain evidence="1">CGMCC 1.15371</strain>
    </source>
</reference>
<organism evidence="1 2">
    <name type="scientific">Pullulanibacillus camelliae</name>
    <dbReference type="NCBI Taxonomy" id="1707096"/>
    <lineage>
        <taxon>Bacteria</taxon>
        <taxon>Bacillati</taxon>
        <taxon>Bacillota</taxon>
        <taxon>Bacilli</taxon>
        <taxon>Bacillales</taxon>
        <taxon>Sporolactobacillaceae</taxon>
        <taxon>Pullulanibacillus</taxon>
    </lineage>
</organism>
<reference evidence="1" key="1">
    <citation type="journal article" date="2014" name="Int. J. Syst. Evol. Microbiol.">
        <title>Complete genome sequence of Corynebacterium casei LMG S-19264T (=DSM 44701T), isolated from a smear-ripened cheese.</title>
        <authorList>
            <consortium name="US DOE Joint Genome Institute (JGI-PGF)"/>
            <person name="Walter F."/>
            <person name="Albersmeier A."/>
            <person name="Kalinowski J."/>
            <person name="Ruckert C."/>
        </authorList>
    </citation>
    <scope>NUCLEOTIDE SEQUENCE</scope>
    <source>
        <strain evidence="1">CGMCC 1.15371</strain>
    </source>
</reference>
<dbReference type="Proteomes" id="UP000628775">
    <property type="component" value="Unassembled WGS sequence"/>
</dbReference>
<sequence length="45" mass="4955">MLDKVFSTKGLNPFGSDVTLQQLTDDIYQWHGASKSTSARKVGIL</sequence>
<proteinExistence type="predicted"/>
<evidence type="ECO:0000313" key="1">
    <source>
        <dbReference type="EMBL" id="GGE34777.1"/>
    </source>
</evidence>
<comment type="caution">
    <text evidence="1">The sequence shown here is derived from an EMBL/GenBank/DDBJ whole genome shotgun (WGS) entry which is preliminary data.</text>
</comment>
<protein>
    <submittedName>
        <fullName evidence="1">Uncharacterized protein</fullName>
    </submittedName>
</protein>